<protein>
    <recommendedName>
        <fullName evidence="5">FeoB-associated Cys-rich membrane protein</fullName>
    </recommendedName>
</protein>
<name>A9E9L3_9FLAO</name>
<keyword evidence="1" id="KW-0472">Membrane</keyword>
<evidence type="ECO:0000256" key="1">
    <source>
        <dbReference type="SAM" id="Phobius"/>
    </source>
</evidence>
<reference evidence="2 4" key="2">
    <citation type="journal article" date="2011" name="J. Bacteriol.">
        <title>Genome sequence of the algicidal bacterium Kordia algicida OT-1.</title>
        <authorList>
            <person name="Lee H.S."/>
            <person name="Kang S.G."/>
            <person name="Kwon K.K."/>
            <person name="Lee J.H."/>
            <person name="Kim S.J."/>
        </authorList>
    </citation>
    <scope>NUCLEOTIDE SEQUENCE [LARGE SCALE GENOMIC DNA]</scope>
    <source>
        <strain evidence="2 4">OT-1</strain>
    </source>
</reference>
<keyword evidence="4" id="KW-1185">Reference proteome</keyword>
<comment type="caution">
    <text evidence="2">The sequence shown here is derived from an EMBL/GenBank/DDBJ whole genome shotgun (WGS) entry which is preliminary data.</text>
</comment>
<proteinExistence type="predicted"/>
<dbReference type="RefSeq" id="WP_007092657.1">
    <property type="nucleotide sequence ID" value="NZ_CP142125.1"/>
</dbReference>
<dbReference type="AlphaFoldDB" id="A9E9L3"/>
<dbReference type="HOGENOM" id="CLU_3136817_0_0_10"/>
<sequence>MNINKGGGALNLLFGAFLLVSTFKLGSDLYVRHKKGKASEKKGCGCGSK</sequence>
<dbReference type="Proteomes" id="UP000002945">
    <property type="component" value="Unassembled WGS sequence"/>
</dbReference>
<organism evidence="2 4">
    <name type="scientific">Kordia algicida OT-1</name>
    <dbReference type="NCBI Taxonomy" id="391587"/>
    <lineage>
        <taxon>Bacteria</taxon>
        <taxon>Pseudomonadati</taxon>
        <taxon>Bacteroidota</taxon>
        <taxon>Flavobacteriia</taxon>
        <taxon>Flavobacteriales</taxon>
        <taxon>Flavobacteriaceae</taxon>
        <taxon>Kordia</taxon>
    </lineage>
</organism>
<accession>A9E9L3</accession>
<reference evidence="2" key="1">
    <citation type="submission" date="2007-10" db="EMBL/GenBank/DDBJ databases">
        <authorList>
            <person name="Kim S.-J."/>
            <person name="Ferriera S."/>
            <person name="Johnson J."/>
            <person name="Kravitz S."/>
            <person name="Beeson K."/>
            <person name="Sutton G."/>
            <person name="Rogers Y.-H."/>
            <person name="Friedman R."/>
            <person name="Frazier M."/>
            <person name="Venter J.C."/>
        </authorList>
    </citation>
    <scope>NUCLEOTIDE SEQUENCE</scope>
    <source>
        <strain evidence="2">OT-1</strain>
    </source>
</reference>
<keyword evidence="1" id="KW-1133">Transmembrane helix</keyword>
<evidence type="ECO:0000313" key="2">
    <source>
        <dbReference type="EMBL" id="EDP94683.1"/>
    </source>
</evidence>
<evidence type="ECO:0008006" key="5">
    <source>
        <dbReference type="Google" id="ProtNLM"/>
    </source>
</evidence>
<gene>
    <name evidence="2" type="ORF">KAOT1_00365</name>
    <name evidence="3" type="ORF">KAOT1_00690</name>
</gene>
<dbReference type="EMBL" id="ABIB01000014">
    <property type="protein sequence ID" value="EDP94748.1"/>
    <property type="molecule type" value="Genomic_DNA"/>
</dbReference>
<dbReference type="EMBL" id="ABIB01000014">
    <property type="protein sequence ID" value="EDP94683.1"/>
    <property type="molecule type" value="Genomic_DNA"/>
</dbReference>
<keyword evidence="1" id="KW-0812">Transmembrane</keyword>
<feature type="transmembrane region" description="Helical" evidence="1">
    <location>
        <begin position="12"/>
        <end position="31"/>
    </location>
</feature>
<evidence type="ECO:0000313" key="4">
    <source>
        <dbReference type="Proteomes" id="UP000002945"/>
    </source>
</evidence>
<evidence type="ECO:0000313" key="3">
    <source>
        <dbReference type="EMBL" id="EDP94748.1"/>
    </source>
</evidence>